<dbReference type="PROSITE" id="PS51819">
    <property type="entry name" value="VOC"/>
    <property type="match status" value="1"/>
</dbReference>
<reference evidence="2 3" key="1">
    <citation type="journal article" date="2021" name="Sci. Rep.">
        <title>The genome of the diatom Chaetoceros tenuissimus carries an ancient integrated fragment of an extant virus.</title>
        <authorList>
            <person name="Hongo Y."/>
            <person name="Kimura K."/>
            <person name="Takaki Y."/>
            <person name="Yoshida Y."/>
            <person name="Baba S."/>
            <person name="Kobayashi G."/>
            <person name="Nagasaki K."/>
            <person name="Hano T."/>
            <person name="Tomaru Y."/>
        </authorList>
    </citation>
    <scope>NUCLEOTIDE SEQUENCE [LARGE SCALE GENOMIC DNA]</scope>
    <source>
        <strain evidence="2 3">NIES-3715</strain>
    </source>
</reference>
<comment type="caution">
    <text evidence="2">The sequence shown here is derived from an EMBL/GenBank/DDBJ whole genome shotgun (WGS) entry which is preliminary data.</text>
</comment>
<evidence type="ECO:0000313" key="3">
    <source>
        <dbReference type="Proteomes" id="UP001054902"/>
    </source>
</evidence>
<name>A0AAD3D4S4_9STRA</name>
<dbReference type="PANTHER" id="PTHR40280">
    <property type="entry name" value="BLR6907 PROTEIN"/>
    <property type="match status" value="1"/>
</dbReference>
<dbReference type="PANTHER" id="PTHR40280:SF1">
    <property type="entry name" value="VOC DOMAIN-CONTAINING PROTEIN"/>
    <property type="match status" value="1"/>
</dbReference>
<dbReference type="SUPFAM" id="SSF54593">
    <property type="entry name" value="Glyoxalase/Bleomycin resistance protein/Dihydroxybiphenyl dioxygenase"/>
    <property type="match status" value="1"/>
</dbReference>
<dbReference type="InterPro" id="IPR037523">
    <property type="entry name" value="VOC_core"/>
</dbReference>
<dbReference type="InterPro" id="IPR029068">
    <property type="entry name" value="Glyas_Bleomycin-R_OHBP_Dase"/>
</dbReference>
<proteinExistence type="predicted"/>
<dbReference type="EMBL" id="BLLK01000058">
    <property type="protein sequence ID" value="GFH57763.1"/>
    <property type="molecule type" value="Genomic_DNA"/>
</dbReference>
<keyword evidence="3" id="KW-1185">Reference proteome</keyword>
<gene>
    <name evidence="2" type="ORF">CTEN210_14239</name>
</gene>
<organism evidence="2 3">
    <name type="scientific">Chaetoceros tenuissimus</name>
    <dbReference type="NCBI Taxonomy" id="426638"/>
    <lineage>
        <taxon>Eukaryota</taxon>
        <taxon>Sar</taxon>
        <taxon>Stramenopiles</taxon>
        <taxon>Ochrophyta</taxon>
        <taxon>Bacillariophyta</taxon>
        <taxon>Coscinodiscophyceae</taxon>
        <taxon>Chaetocerotophycidae</taxon>
        <taxon>Chaetocerotales</taxon>
        <taxon>Chaetocerotaceae</taxon>
        <taxon>Chaetoceros</taxon>
    </lineage>
</organism>
<dbReference type="Proteomes" id="UP001054902">
    <property type="component" value="Unassembled WGS sequence"/>
</dbReference>
<accession>A0AAD3D4S4</accession>
<protein>
    <recommendedName>
        <fullName evidence="1">VOC domain-containing protein</fullName>
    </recommendedName>
</protein>
<sequence>MTFFNRIVKATVLASSMFHTSYGFTAGNLQKNQFHVSTKLNNLSSTGDIESTALPISAIEKTSTITLLEHVNLNVPNHDYILEFYIDILGFGLDPRRAQNVNNGKGTVWVNCGASQFHLPFGEEAQVIPGNIGLFYDDLEPLKQRLNAYNGKEEKPFMEYEIINGERDTVRIVDMYGNVFFCRKGADPIDIEYEMDIDGKTETKIMNEFMHVAKQPFLTNSETDLQEFDGTAEKYGISSEATECKGISYVEFYIPPNKAEKVAEFYECVFDAPTTVIQDPSTDQNVVIVGIGSIDEETGRCSQNLLFRESEMAAADIPYDGHHIALYIGHDKNDFEQAFKNVVEAQVLWVNPRFSDKVTNLNTAKKWRQFRFKNVTDLKIGKTIFELEHECRSIEHDSWPGKNIDM</sequence>
<evidence type="ECO:0000313" key="2">
    <source>
        <dbReference type="EMBL" id="GFH57763.1"/>
    </source>
</evidence>
<dbReference type="AlphaFoldDB" id="A0AAD3D4S4"/>
<dbReference type="Gene3D" id="3.10.180.10">
    <property type="entry name" value="2,3-Dihydroxybiphenyl 1,2-Dioxygenase, domain 1"/>
    <property type="match status" value="1"/>
</dbReference>
<feature type="domain" description="VOC" evidence="1">
    <location>
        <begin position="67"/>
        <end position="198"/>
    </location>
</feature>
<evidence type="ECO:0000259" key="1">
    <source>
        <dbReference type="PROSITE" id="PS51819"/>
    </source>
</evidence>